<dbReference type="EMBL" id="CP138582">
    <property type="protein sequence ID" value="WPG99430.1"/>
    <property type="molecule type" value="Genomic_DNA"/>
</dbReference>
<dbReference type="AlphaFoldDB" id="A0AAQ3R8E7"/>
<evidence type="ECO:0000313" key="5">
    <source>
        <dbReference type="EMBL" id="WPG99430.1"/>
    </source>
</evidence>
<evidence type="ECO:0000256" key="1">
    <source>
        <dbReference type="ARBA" id="ARBA00005567"/>
    </source>
</evidence>
<evidence type="ECO:0000259" key="4">
    <source>
        <dbReference type="PROSITE" id="PS51228"/>
    </source>
</evidence>
<dbReference type="PRINTS" id="PR00689">
    <property type="entry name" value="ACOABINDINGP"/>
</dbReference>
<feature type="domain" description="ACB" evidence="4">
    <location>
        <begin position="49"/>
        <end position="138"/>
    </location>
</feature>
<evidence type="ECO:0000256" key="2">
    <source>
        <dbReference type="ARBA" id="ARBA00023121"/>
    </source>
</evidence>
<protein>
    <recommendedName>
        <fullName evidence="4">ACB domain-containing protein</fullName>
    </recommendedName>
</protein>
<dbReference type="InterPro" id="IPR014352">
    <property type="entry name" value="FERM/acyl-CoA-bd_prot_sf"/>
</dbReference>
<feature type="compositionally biased region" description="Basic residues" evidence="3">
    <location>
        <begin position="19"/>
        <end position="29"/>
    </location>
</feature>
<dbReference type="PROSITE" id="PS51228">
    <property type="entry name" value="ACB_2"/>
    <property type="match status" value="1"/>
</dbReference>
<dbReference type="Pfam" id="PF00887">
    <property type="entry name" value="ACBP"/>
    <property type="match status" value="1"/>
</dbReference>
<sequence length="140" mass="15787">MTSALTCILAPHPTNNAKPKQHKVPRPFTHHSTTITNKPQRHFNMVAEQSAEFTKAVEDSRKLKAKPSDDELLKLYGLFKQGTQDPPFEESKVPGTFEFKEKAKRAAWQKIVDEGVTPADAQARYVSLVNELKEKHGYEG</sequence>
<dbReference type="Gene3D" id="1.20.80.10">
    <property type="match status" value="1"/>
</dbReference>
<dbReference type="SUPFAM" id="SSF47027">
    <property type="entry name" value="Acyl-CoA binding protein"/>
    <property type="match status" value="1"/>
</dbReference>
<organism evidence="5 6">
    <name type="scientific">Acrodontium crateriforme</name>
    <dbReference type="NCBI Taxonomy" id="150365"/>
    <lineage>
        <taxon>Eukaryota</taxon>
        <taxon>Fungi</taxon>
        <taxon>Dikarya</taxon>
        <taxon>Ascomycota</taxon>
        <taxon>Pezizomycotina</taxon>
        <taxon>Dothideomycetes</taxon>
        <taxon>Dothideomycetidae</taxon>
        <taxon>Mycosphaerellales</taxon>
        <taxon>Teratosphaeriaceae</taxon>
        <taxon>Acrodontium</taxon>
    </lineage>
</organism>
<reference evidence="5 6" key="1">
    <citation type="submission" date="2023-11" db="EMBL/GenBank/DDBJ databases">
        <title>An acidophilic fungus is an integral part of prey digestion in a carnivorous sundew plant.</title>
        <authorList>
            <person name="Tsai I.J."/>
        </authorList>
    </citation>
    <scope>NUCLEOTIDE SEQUENCE [LARGE SCALE GENOMIC DNA]</scope>
    <source>
        <strain evidence="5">169a</strain>
    </source>
</reference>
<dbReference type="InterPro" id="IPR000582">
    <property type="entry name" value="Acyl-CoA-binding_protein"/>
</dbReference>
<evidence type="ECO:0000313" key="6">
    <source>
        <dbReference type="Proteomes" id="UP001303373"/>
    </source>
</evidence>
<dbReference type="GO" id="GO:0000062">
    <property type="term" value="F:fatty-acyl-CoA binding"/>
    <property type="evidence" value="ECO:0007669"/>
    <property type="project" value="InterPro"/>
</dbReference>
<evidence type="ECO:0000256" key="3">
    <source>
        <dbReference type="SAM" id="MobiDB-lite"/>
    </source>
</evidence>
<dbReference type="GO" id="GO:0006631">
    <property type="term" value="P:fatty acid metabolic process"/>
    <property type="evidence" value="ECO:0007669"/>
    <property type="project" value="TreeGrafter"/>
</dbReference>
<name>A0AAQ3R8E7_9PEZI</name>
<comment type="similarity">
    <text evidence="1">Belongs to the ACBP family.</text>
</comment>
<keyword evidence="2" id="KW-0446">Lipid-binding</keyword>
<proteinExistence type="inferred from homology"/>
<dbReference type="InterPro" id="IPR035984">
    <property type="entry name" value="Acyl-CoA-binding_sf"/>
</dbReference>
<keyword evidence="6" id="KW-1185">Reference proteome</keyword>
<dbReference type="PANTHER" id="PTHR23310">
    <property type="entry name" value="ACYL-COA-BINDING PROTEIN, ACBP"/>
    <property type="match status" value="1"/>
</dbReference>
<dbReference type="Proteomes" id="UP001303373">
    <property type="component" value="Chromosome 3"/>
</dbReference>
<feature type="region of interest" description="Disordered" evidence="3">
    <location>
        <begin position="10"/>
        <end position="38"/>
    </location>
</feature>
<gene>
    <name evidence="5" type="ORF">R9X50_00224400</name>
</gene>
<dbReference type="PANTHER" id="PTHR23310:SF62">
    <property type="entry name" value="ACYL-COA BINDING PROTEIN 1, ISOFORM A"/>
    <property type="match status" value="1"/>
</dbReference>
<accession>A0AAQ3R8E7</accession>